<dbReference type="EMBL" id="VUMM01000003">
    <property type="protein sequence ID" value="MSS00972.1"/>
    <property type="molecule type" value="Genomic_DNA"/>
</dbReference>
<comment type="caution">
    <text evidence="1">The sequence shown here is derived from an EMBL/GenBank/DDBJ whole genome shotgun (WGS) entry which is preliminary data.</text>
</comment>
<evidence type="ECO:0000313" key="1">
    <source>
        <dbReference type="EMBL" id="MSS00972.1"/>
    </source>
</evidence>
<name>A0A7X2N1Z3_9FIRM</name>
<dbReference type="AlphaFoldDB" id="A0A7X2N1Z3"/>
<evidence type="ECO:0000313" key="2">
    <source>
        <dbReference type="Proteomes" id="UP000470082"/>
    </source>
</evidence>
<proteinExistence type="predicted"/>
<dbReference type="Proteomes" id="UP000470082">
    <property type="component" value="Unassembled WGS sequence"/>
</dbReference>
<organism evidence="1 2">
    <name type="scientific">Floccifex porci</name>
    <dbReference type="NCBI Taxonomy" id="2606629"/>
    <lineage>
        <taxon>Bacteria</taxon>
        <taxon>Bacillati</taxon>
        <taxon>Bacillota</taxon>
        <taxon>Erysipelotrichia</taxon>
        <taxon>Erysipelotrichales</taxon>
        <taxon>Erysipelotrichaceae</taxon>
        <taxon>Floccifex</taxon>
    </lineage>
</organism>
<keyword evidence="2" id="KW-1185">Reference proteome</keyword>
<reference evidence="1 2" key="1">
    <citation type="submission" date="2019-08" db="EMBL/GenBank/DDBJ databases">
        <title>In-depth cultivation of the pig gut microbiome towards novel bacterial diversity and tailored functional studies.</title>
        <authorList>
            <person name="Wylensek D."/>
            <person name="Hitch T.C.A."/>
            <person name="Clavel T."/>
        </authorList>
    </citation>
    <scope>NUCLEOTIDE SEQUENCE [LARGE SCALE GENOMIC DNA]</scope>
    <source>
        <strain evidence="1 2">LKV-178-WT-2G</strain>
    </source>
</reference>
<dbReference type="RefSeq" id="WP_205946387.1">
    <property type="nucleotide sequence ID" value="NZ_VUMM01000003.1"/>
</dbReference>
<accession>A0A7X2N1Z3</accession>
<protein>
    <submittedName>
        <fullName evidence="1">Uncharacterized protein</fullName>
    </submittedName>
</protein>
<sequence length="200" mass="23700">MKSIVIISFIVLLILDVFLRRKQKNEKNKIEDELVGALLKKDYKKFDQLIDSEDAQRRIAPFNRHYMKLNAAILRNKNIDIVLESFEKIKMNQAQKNELYSKAFGYYVEKENKEKSSYYKDKILNDTKSESLHEMANRMYSIYIDKSDMYLDILLKENESLTGAKRASNDALLAKIYENKKDNLNQEKYLNQFKEDMKGK</sequence>
<gene>
    <name evidence="1" type="ORF">FYJ50_02370</name>
</gene>